<dbReference type="SMART" id="SM00347">
    <property type="entry name" value="HTH_MARR"/>
    <property type="match status" value="1"/>
</dbReference>
<dbReference type="Gene3D" id="1.10.10.10">
    <property type="entry name" value="Winged helix-like DNA-binding domain superfamily/Winged helix DNA-binding domain"/>
    <property type="match status" value="1"/>
</dbReference>
<comment type="subcellular location">
    <subcellularLocation>
        <location evidence="1">Cytoplasm</location>
    </subcellularLocation>
</comment>
<dbReference type="GO" id="GO:0003677">
    <property type="term" value="F:DNA binding"/>
    <property type="evidence" value="ECO:0007669"/>
    <property type="project" value="UniProtKB-KW"/>
</dbReference>
<dbReference type="GO" id="GO:0006950">
    <property type="term" value="P:response to stress"/>
    <property type="evidence" value="ECO:0007669"/>
    <property type="project" value="TreeGrafter"/>
</dbReference>
<gene>
    <name evidence="7" type="ORF">SAMN05444354_114160</name>
</gene>
<dbReference type="RefSeq" id="WP_075009003.1">
    <property type="nucleotide sequence ID" value="NZ_FOAP01000014.1"/>
</dbReference>
<proteinExistence type="predicted"/>
<dbReference type="Proteomes" id="UP000182719">
    <property type="component" value="Unassembled WGS sequence"/>
</dbReference>
<dbReference type="InterPro" id="IPR039422">
    <property type="entry name" value="MarR/SlyA-like"/>
</dbReference>
<evidence type="ECO:0000256" key="5">
    <source>
        <dbReference type="ARBA" id="ARBA00023163"/>
    </source>
</evidence>
<keyword evidence="3" id="KW-0805">Transcription regulation</keyword>
<dbReference type="EMBL" id="FOAP01000014">
    <property type="protein sequence ID" value="SEM30563.1"/>
    <property type="molecule type" value="Genomic_DNA"/>
</dbReference>
<dbReference type="SUPFAM" id="SSF46785">
    <property type="entry name" value="Winged helix' DNA-binding domain"/>
    <property type="match status" value="1"/>
</dbReference>
<dbReference type="InterPro" id="IPR055166">
    <property type="entry name" value="Transc_reg_Sar_Rot_HTH"/>
</dbReference>
<dbReference type="FunFam" id="1.10.10.10:FF:000163">
    <property type="entry name" value="MarR family transcriptional regulator"/>
    <property type="match status" value="1"/>
</dbReference>
<dbReference type="PANTHER" id="PTHR33164:SF5">
    <property type="entry name" value="ORGANIC HYDROPEROXIDE RESISTANCE TRANSCRIPTIONAL REGULATOR"/>
    <property type="match status" value="1"/>
</dbReference>
<dbReference type="InterPro" id="IPR036388">
    <property type="entry name" value="WH-like_DNA-bd_sf"/>
</dbReference>
<dbReference type="GO" id="GO:0005737">
    <property type="term" value="C:cytoplasm"/>
    <property type="evidence" value="ECO:0007669"/>
    <property type="project" value="UniProtKB-SubCell"/>
</dbReference>
<keyword evidence="8" id="KW-1185">Reference proteome</keyword>
<keyword evidence="5" id="KW-0804">Transcription</keyword>
<dbReference type="PROSITE" id="PS50995">
    <property type="entry name" value="HTH_MARR_2"/>
    <property type="match status" value="1"/>
</dbReference>
<dbReference type="Pfam" id="PF22381">
    <property type="entry name" value="Staph_reg_Sar_Rot"/>
    <property type="match status" value="1"/>
</dbReference>
<name>A0A1H7XA54_STIAU</name>
<protein>
    <submittedName>
        <fullName evidence="7">Transcriptional regulator, MarR family</fullName>
    </submittedName>
</protein>
<evidence type="ECO:0000256" key="4">
    <source>
        <dbReference type="ARBA" id="ARBA00023125"/>
    </source>
</evidence>
<dbReference type="GO" id="GO:0003700">
    <property type="term" value="F:DNA-binding transcription factor activity"/>
    <property type="evidence" value="ECO:0007669"/>
    <property type="project" value="InterPro"/>
</dbReference>
<reference evidence="8" key="1">
    <citation type="submission" date="2016-10" db="EMBL/GenBank/DDBJ databases">
        <authorList>
            <person name="Varghese N."/>
            <person name="Submissions S."/>
        </authorList>
    </citation>
    <scope>NUCLEOTIDE SEQUENCE [LARGE SCALE GENOMIC DNA]</scope>
    <source>
        <strain evidence="8">DSM 17044</strain>
    </source>
</reference>
<accession>A0A1H7XA54</accession>
<dbReference type="PRINTS" id="PR00598">
    <property type="entry name" value="HTHMARR"/>
</dbReference>
<organism evidence="7 8">
    <name type="scientific">Stigmatella aurantiaca</name>
    <dbReference type="NCBI Taxonomy" id="41"/>
    <lineage>
        <taxon>Bacteria</taxon>
        <taxon>Pseudomonadati</taxon>
        <taxon>Myxococcota</taxon>
        <taxon>Myxococcia</taxon>
        <taxon>Myxococcales</taxon>
        <taxon>Cystobacterineae</taxon>
        <taxon>Archangiaceae</taxon>
        <taxon>Stigmatella</taxon>
    </lineage>
</organism>
<evidence type="ECO:0000256" key="1">
    <source>
        <dbReference type="ARBA" id="ARBA00004496"/>
    </source>
</evidence>
<evidence type="ECO:0000256" key="3">
    <source>
        <dbReference type="ARBA" id="ARBA00023015"/>
    </source>
</evidence>
<dbReference type="InterPro" id="IPR000835">
    <property type="entry name" value="HTH_MarR-typ"/>
</dbReference>
<dbReference type="InterPro" id="IPR036390">
    <property type="entry name" value="WH_DNA-bd_sf"/>
</dbReference>
<dbReference type="AlphaFoldDB" id="A0A1H7XA54"/>
<evidence type="ECO:0000259" key="6">
    <source>
        <dbReference type="PROSITE" id="PS50995"/>
    </source>
</evidence>
<evidence type="ECO:0000313" key="8">
    <source>
        <dbReference type="Proteomes" id="UP000182719"/>
    </source>
</evidence>
<sequence length="151" mass="16971">MPKKRSDPLHLSEQLCFSLYSAVHALQRTYRSLLEDLGLTYPQYLVMLVLWEEEGLTVKALGDRLHLDSGTLTPLLKRLEAAGLVVRARDPQDERQVRIGLTAPGRALRTRAECIPRALLEASGRTPGEIQALKGEILRFRDALNARLESE</sequence>
<evidence type="ECO:0000313" key="7">
    <source>
        <dbReference type="EMBL" id="SEM30563.1"/>
    </source>
</evidence>
<keyword evidence="2" id="KW-0963">Cytoplasm</keyword>
<dbReference type="PANTHER" id="PTHR33164">
    <property type="entry name" value="TRANSCRIPTIONAL REGULATOR, MARR FAMILY"/>
    <property type="match status" value="1"/>
</dbReference>
<evidence type="ECO:0000256" key="2">
    <source>
        <dbReference type="ARBA" id="ARBA00022490"/>
    </source>
</evidence>
<feature type="domain" description="HTH marR-type" evidence="6">
    <location>
        <begin position="12"/>
        <end position="142"/>
    </location>
</feature>
<dbReference type="OrthoDB" id="9806864at2"/>
<keyword evidence="4" id="KW-0238">DNA-binding</keyword>